<sequence length="157" mass="16624">MGTRSIFVGHQRYNLGHASTSSVRGQAALDNGHGLFAENPPPNLATLLILSPIFSLISAHFAAARCPPLQTCRCPNPPNSLPPASPHKLAAARLPQKIAPASPTNSPRLASPKVAATSKVRCIPAPRIDWGQVRRKFCLAASSEVWRGAAPWLVAGD</sequence>
<accession>A0A678TL47</accession>
<protein>
    <submittedName>
        <fullName evidence="1">Uncharacterized protein</fullName>
    </submittedName>
</protein>
<dbReference type="AlphaFoldDB" id="A0A678TL47"/>
<proteinExistence type="predicted"/>
<evidence type="ECO:0000313" key="1">
    <source>
        <dbReference type="EMBL" id="AWA45033.1"/>
    </source>
</evidence>
<organism evidence="1">
    <name type="scientific">Saccharum spontaneum</name>
    <name type="common">Wild sugarcane</name>
    <dbReference type="NCBI Taxonomy" id="62335"/>
    <lineage>
        <taxon>Eukaryota</taxon>
        <taxon>Viridiplantae</taxon>
        <taxon>Streptophyta</taxon>
        <taxon>Embryophyta</taxon>
        <taxon>Tracheophyta</taxon>
        <taxon>Spermatophyta</taxon>
        <taxon>Magnoliopsida</taxon>
        <taxon>Liliopsida</taxon>
        <taxon>Poales</taxon>
        <taxon>Poaceae</taxon>
        <taxon>PACMAD clade</taxon>
        <taxon>Panicoideae</taxon>
        <taxon>Andropogonodae</taxon>
        <taxon>Andropogoneae</taxon>
        <taxon>Saccharinae</taxon>
        <taxon>Saccharum</taxon>
        <taxon>Saccharum officinarum species complex</taxon>
    </lineage>
</organism>
<reference evidence="1" key="1">
    <citation type="submission" date="2018-04" db="EMBL/GenBank/DDBJ databases">
        <title>Comparative Analysis of Homologous Sequences of Saccharum officinarum and Saccharum spontaneum Reveals Independent Polyploidization Events.</title>
        <authorList>
            <person name="Sharma A."/>
            <person name="Song J."/>
            <person name="Lin Q."/>
            <person name="Singh R."/>
            <person name="Ramos N."/>
            <person name="Wang K."/>
            <person name="Zhang J."/>
            <person name="Ming R."/>
            <person name="Yu Q."/>
        </authorList>
    </citation>
    <scope>NUCLEOTIDE SEQUENCE</scope>
</reference>
<gene>
    <name evidence="1" type="ORF">SS80F19_000014</name>
</gene>
<name>A0A678TL47_SACSP</name>
<dbReference type="EMBL" id="MH182559">
    <property type="protein sequence ID" value="AWA45033.1"/>
    <property type="molecule type" value="Genomic_DNA"/>
</dbReference>